<dbReference type="Gene3D" id="2.40.170.20">
    <property type="entry name" value="TonB-dependent receptor, beta-barrel domain"/>
    <property type="match status" value="1"/>
</dbReference>
<dbReference type="GO" id="GO:0006826">
    <property type="term" value="P:iron ion transport"/>
    <property type="evidence" value="ECO:0007669"/>
    <property type="project" value="UniProtKB-KW"/>
</dbReference>
<dbReference type="GO" id="GO:0009279">
    <property type="term" value="C:cell outer membrane"/>
    <property type="evidence" value="ECO:0007669"/>
    <property type="project" value="UniProtKB-SubCell"/>
</dbReference>
<dbReference type="InterPro" id="IPR039426">
    <property type="entry name" value="TonB-dep_rcpt-like"/>
</dbReference>
<keyword evidence="10 11" id="KW-0998">Cell outer membrane</keyword>
<reference evidence="16 17" key="1">
    <citation type="submission" date="2020-02" db="EMBL/GenBank/DDBJ databases">
        <title>Genome sequencing for Kineobactrum sp. M2.</title>
        <authorList>
            <person name="Park S.-J."/>
        </authorList>
    </citation>
    <scope>NUCLEOTIDE SEQUENCE [LARGE SCALE GENOMIC DNA]</scope>
    <source>
        <strain evidence="16 17">M2</strain>
    </source>
</reference>
<dbReference type="PANTHER" id="PTHR32552">
    <property type="entry name" value="FERRICHROME IRON RECEPTOR-RELATED"/>
    <property type="match status" value="1"/>
</dbReference>
<proteinExistence type="inferred from homology"/>
<evidence type="ECO:0000256" key="7">
    <source>
        <dbReference type="ARBA" id="ARBA00023065"/>
    </source>
</evidence>
<dbReference type="AlphaFoldDB" id="A0A6C0U2Z6"/>
<evidence type="ECO:0000256" key="6">
    <source>
        <dbReference type="ARBA" id="ARBA00023004"/>
    </source>
</evidence>
<evidence type="ECO:0000256" key="13">
    <source>
        <dbReference type="SAM" id="SignalP"/>
    </source>
</evidence>
<sequence length="714" mass="77493">MKPYKQTMIALAIAGASTGSVAQDALEEVVVTASKRGASSVQDMPTNISAIGADALQKTHAMGFQDLSKFIAGLSAVDNGPGNQQIIIRGLSSSAGAAQVGTYFDEIPTTGAGGTNVAQTDLQLYDLERVEVLRGPQGTLYGSGSQGGTLRYITNKPQLSAVEGSLQADAGTRSRGAGEIYQLNGMLNVPVIDDRLALRAVGFHRDSDGYVDLPGLGISNSNSEETSGGRLMATLVLGERTTLTASGWYQKLDLDDQPLVTQDEDARDGLVRTPFSDELEMYNLTLDHELARGDITATVSHYNRKTFFSFDVSQFVPAPGSVNQNRDNELLSAELRYASRLQGPLQFIVGGFYQEREASNSSIGYFVDPATGLVPDSPTSFFDTRADSDLTNKALFGEITYTVSDRLELLAGVRAFEIETGSRANELQSPFGEPVGLQDPLSAESDDIIYKLQASYRFNEDILAYLVYSEGFREGGANPLNLNTEGGLPVPRGYQPDFVKNIELGWKTEWLDRQLRFNGAIYAMQWEDIQVGLLDQTQAFEYVANAGEADLLGIELESVLQPRALPGFSIRWNASYSEQTLAEDTPGYQAGDISAGRDGDKLPDTFPFSAGIIVQQQFTLAGYQAHVAFDASYTGKALTTFSRRSSDAREYGDYILAGARVGADIERWQTALYVTNIGDVREPVNWTVEALEGIPDRILTTQPRTVGVSVSYEF</sequence>
<keyword evidence="9 11" id="KW-0472">Membrane</keyword>
<comment type="subcellular location">
    <subcellularLocation>
        <location evidence="1 11">Cell outer membrane</location>
        <topology evidence="1 11">Multi-pass membrane protein</topology>
    </subcellularLocation>
</comment>
<accession>A0A6C0U2Z6</accession>
<evidence type="ECO:0000256" key="1">
    <source>
        <dbReference type="ARBA" id="ARBA00004571"/>
    </source>
</evidence>
<keyword evidence="6" id="KW-0408">Iron</keyword>
<evidence type="ECO:0000259" key="15">
    <source>
        <dbReference type="Pfam" id="PF07715"/>
    </source>
</evidence>
<dbReference type="InterPro" id="IPR000531">
    <property type="entry name" value="Beta-barrel_TonB"/>
</dbReference>
<evidence type="ECO:0000256" key="4">
    <source>
        <dbReference type="ARBA" id="ARBA00022496"/>
    </source>
</evidence>
<evidence type="ECO:0000256" key="11">
    <source>
        <dbReference type="PROSITE-ProRule" id="PRU01360"/>
    </source>
</evidence>
<keyword evidence="16" id="KW-0675">Receptor</keyword>
<evidence type="ECO:0000313" key="16">
    <source>
        <dbReference type="EMBL" id="QIB66471.1"/>
    </source>
</evidence>
<dbReference type="SUPFAM" id="SSF56935">
    <property type="entry name" value="Porins"/>
    <property type="match status" value="1"/>
</dbReference>
<evidence type="ECO:0000256" key="9">
    <source>
        <dbReference type="ARBA" id="ARBA00023136"/>
    </source>
</evidence>
<keyword evidence="3 11" id="KW-1134">Transmembrane beta strand</keyword>
<protein>
    <submittedName>
        <fullName evidence="16">TonB-dependent receptor</fullName>
    </submittedName>
</protein>
<dbReference type="Pfam" id="PF07715">
    <property type="entry name" value="Plug"/>
    <property type="match status" value="1"/>
</dbReference>
<keyword evidence="13" id="KW-0732">Signal</keyword>
<comment type="similarity">
    <text evidence="11 12">Belongs to the TonB-dependent receptor family.</text>
</comment>
<evidence type="ECO:0000256" key="3">
    <source>
        <dbReference type="ARBA" id="ARBA00022452"/>
    </source>
</evidence>
<dbReference type="Pfam" id="PF00593">
    <property type="entry name" value="TonB_dep_Rec_b-barrel"/>
    <property type="match status" value="1"/>
</dbReference>
<organism evidence="16 17">
    <name type="scientific">Kineobactrum salinum</name>
    <dbReference type="NCBI Taxonomy" id="2708301"/>
    <lineage>
        <taxon>Bacteria</taxon>
        <taxon>Pseudomonadati</taxon>
        <taxon>Pseudomonadota</taxon>
        <taxon>Gammaproteobacteria</taxon>
        <taxon>Cellvibrionales</taxon>
        <taxon>Halieaceae</taxon>
        <taxon>Kineobactrum</taxon>
    </lineage>
</organism>
<dbReference type="PANTHER" id="PTHR32552:SF81">
    <property type="entry name" value="TONB-DEPENDENT OUTER MEMBRANE RECEPTOR"/>
    <property type="match status" value="1"/>
</dbReference>
<keyword evidence="8 12" id="KW-0798">TonB box</keyword>
<name>A0A6C0U2Z6_9GAMM</name>
<dbReference type="KEGG" id="kim:G3T16_14750"/>
<feature type="chain" id="PRO_5025687028" evidence="13">
    <location>
        <begin position="23"/>
        <end position="714"/>
    </location>
</feature>
<dbReference type="RefSeq" id="WP_163495905.1">
    <property type="nucleotide sequence ID" value="NZ_CP048711.1"/>
</dbReference>
<dbReference type="EMBL" id="CP048711">
    <property type="protein sequence ID" value="QIB66471.1"/>
    <property type="molecule type" value="Genomic_DNA"/>
</dbReference>
<keyword evidence="2 11" id="KW-0813">Transport</keyword>
<dbReference type="PROSITE" id="PS52016">
    <property type="entry name" value="TONB_DEPENDENT_REC_3"/>
    <property type="match status" value="1"/>
</dbReference>
<keyword evidence="5 11" id="KW-0812">Transmembrane</keyword>
<feature type="domain" description="TonB-dependent receptor plug" evidence="15">
    <location>
        <begin position="41"/>
        <end position="149"/>
    </location>
</feature>
<evidence type="ECO:0000256" key="12">
    <source>
        <dbReference type="RuleBase" id="RU003357"/>
    </source>
</evidence>
<keyword evidence="4" id="KW-0410">Iron transport</keyword>
<dbReference type="Proteomes" id="UP000477680">
    <property type="component" value="Chromosome"/>
</dbReference>
<evidence type="ECO:0000313" key="17">
    <source>
        <dbReference type="Proteomes" id="UP000477680"/>
    </source>
</evidence>
<feature type="domain" description="TonB-dependent receptor-like beta-barrel" evidence="14">
    <location>
        <begin position="263"/>
        <end position="677"/>
    </location>
</feature>
<evidence type="ECO:0000256" key="10">
    <source>
        <dbReference type="ARBA" id="ARBA00023237"/>
    </source>
</evidence>
<dbReference type="InterPro" id="IPR012910">
    <property type="entry name" value="Plug_dom"/>
</dbReference>
<keyword evidence="17" id="KW-1185">Reference proteome</keyword>
<keyword evidence="7" id="KW-0406">Ion transport</keyword>
<evidence type="ECO:0000256" key="5">
    <source>
        <dbReference type="ARBA" id="ARBA00022692"/>
    </source>
</evidence>
<evidence type="ECO:0000256" key="2">
    <source>
        <dbReference type="ARBA" id="ARBA00022448"/>
    </source>
</evidence>
<feature type="signal peptide" evidence="13">
    <location>
        <begin position="1"/>
        <end position="22"/>
    </location>
</feature>
<evidence type="ECO:0000256" key="8">
    <source>
        <dbReference type="ARBA" id="ARBA00023077"/>
    </source>
</evidence>
<gene>
    <name evidence="16" type="ORF">G3T16_14750</name>
</gene>
<dbReference type="InterPro" id="IPR036942">
    <property type="entry name" value="Beta-barrel_TonB_sf"/>
</dbReference>
<evidence type="ECO:0000259" key="14">
    <source>
        <dbReference type="Pfam" id="PF00593"/>
    </source>
</evidence>